<proteinExistence type="predicted"/>
<organism evidence="3 4">
    <name type="scientific">Dispira parvispora</name>
    <dbReference type="NCBI Taxonomy" id="1520584"/>
    <lineage>
        <taxon>Eukaryota</taxon>
        <taxon>Fungi</taxon>
        <taxon>Fungi incertae sedis</taxon>
        <taxon>Zoopagomycota</taxon>
        <taxon>Kickxellomycotina</taxon>
        <taxon>Dimargaritomycetes</taxon>
        <taxon>Dimargaritales</taxon>
        <taxon>Dimargaritaceae</taxon>
        <taxon>Dispira</taxon>
    </lineage>
</organism>
<sequence>MTSLPTLGEKVRKKPGRKPNPNALEIRKDKNRQAQRDYRRRREFKIHNLERENELLKESIRAKDSQIRRLEMQLLMVQGEGRPLVCDPPSVGNEQPANTPHYTISPVGVEGTPYYLPHPSLPFGESTNIGVTSMNPVRAPHWVSSAADVDPSHVASYSGQSRSPPYHQFSPHHISPGVWPALPHSMPLNQPRQHPTEDMAWNWSFSTQSDRHYRPAMLNVPSSQGLPHNLDM</sequence>
<dbReference type="GO" id="GO:0003700">
    <property type="term" value="F:DNA-binding transcription factor activity"/>
    <property type="evidence" value="ECO:0007669"/>
    <property type="project" value="InterPro"/>
</dbReference>
<protein>
    <recommendedName>
        <fullName evidence="5">BZIP domain-containing protein</fullName>
    </recommendedName>
</protein>
<evidence type="ECO:0008006" key="5">
    <source>
        <dbReference type="Google" id="ProtNLM"/>
    </source>
</evidence>
<evidence type="ECO:0000256" key="1">
    <source>
        <dbReference type="SAM" id="Coils"/>
    </source>
</evidence>
<keyword evidence="4" id="KW-1185">Reference proteome</keyword>
<feature type="compositionally biased region" description="Basic and acidic residues" evidence="2">
    <location>
        <begin position="25"/>
        <end position="37"/>
    </location>
</feature>
<name>A0A9W8ALQ8_9FUNG</name>
<dbReference type="CDD" id="cd14688">
    <property type="entry name" value="bZIP_YAP"/>
    <property type="match status" value="1"/>
</dbReference>
<evidence type="ECO:0000313" key="3">
    <source>
        <dbReference type="EMBL" id="KAJ1960040.1"/>
    </source>
</evidence>
<dbReference type="OrthoDB" id="2593073at2759"/>
<dbReference type="InterPro" id="IPR046347">
    <property type="entry name" value="bZIP_sf"/>
</dbReference>
<dbReference type="SUPFAM" id="SSF57959">
    <property type="entry name" value="Leucine zipper domain"/>
    <property type="match status" value="1"/>
</dbReference>
<keyword evidence="1" id="KW-0175">Coiled coil</keyword>
<dbReference type="AlphaFoldDB" id="A0A9W8ALQ8"/>
<dbReference type="Proteomes" id="UP001150925">
    <property type="component" value="Unassembled WGS sequence"/>
</dbReference>
<accession>A0A9W8ALQ8</accession>
<reference evidence="3" key="1">
    <citation type="submission" date="2022-07" db="EMBL/GenBank/DDBJ databases">
        <title>Phylogenomic reconstructions and comparative analyses of Kickxellomycotina fungi.</title>
        <authorList>
            <person name="Reynolds N.K."/>
            <person name="Stajich J.E."/>
            <person name="Barry K."/>
            <person name="Grigoriev I.V."/>
            <person name="Crous P."/>
            <person name="Smith M.E."/>
        </authorList>
    </citation>
    <scope>NUCLEOTIDE SEQUENCE</scope>
    <source>
        <strain evidence="3">RSA 1196</strain>
    </source>
</reference>
<evidence type="ECO:0000313" key="4">
    <source>
        <dbReference type="Proteomes" id="UP001150925"/>
    </source>
</evidence>
<dbReference type="Gene3D" id="1.20.5.170">
    <property type="match status" value="1"/>
</dbReference>
<feature type="coiled-coil region" evidence="1">
    <location>
        <begin position="46"/>
        <end position="73"/>
    </location>
</feature>
<gene>
    <name evidence="3" type="ORF">IWQ62_004380</name>
</gene>
<comment type="caution">
    <text evidence="3">The sequence shown here is derived from an EMBL/GenBank/DDBJ whole genome shotgun (WGS) entry which is preliminary data.</text>
</comment>
<feature type="region of interest" description="Disordered" evidence="2">
    <location>
        <begin position="1"/>
        <end position="37"/>
    </location>
</feature>
<feature type="non-terminal residue" evidence="3">
    <location>
        <position position="232"/>
    </location>
</feature>
<dbReference type="EMBL" id="JANBPY010001437">
    <property type="protein sequence ID" value="KAJ1960040.1"/>
    <property type="molecule type" value="Genomic_DNA"/>
</dbReference>
<evidence type="ECO:0000256" key="2">
    <source>
        <dbReference type="SAM" id="MobiDB-lite"/>
    </source>
</evidence>